<dbReference type="AlphaFoldDB" id="A0A840ANV6"/>
<dbReference type="RefSeq" id="WP_183397788.1">
    <property type="nucleotide sequence ID" value="NZ_JACIDS010000002.1"/>
</dbReference>
<reference evidence="5 6" key="1">
    <citation type="submission" date="2020-08" db="EMBL/GenBank/DDBJ databases">
        <title>Genomic Encyclopedia of Type Strains, Phase IV (KMG-IV): sequencing the most valuable type-strain genomes for metagenomic binning, comparative biology and taxonomic classification.</title>
        <authorList>
            <person name="Goeker M."/>
        </authorList>
    </citation>
    <scope>NUCLEOTIDE SEQUENCE [LARGE SCALE GENOMIC DNA]</scope>
    <source>
        <strain evidence="5 6">DSM 25966</strain>
    </source>
</reference>
<dbReference type="PANTHER" id="PTHR47894:SF4">
    <property type="entry name" value="HTH-TYPE TRANSCRIPTIONAL REGULATOR GADX"/>
    <property type="match status" value="1"/>
</dbReference>
<gene>
    <name evidence="5" type="ORF">GGR25_001135</name>
</gene>
<keyword evidence="2 5" id="KW-0238">DNA-binding</keyword>
<comment type="caution">
    <text evidence="5">The sequence shown here is derived from an EMBL/GenBank/DDBJ whole genome shotgun (WGS) entry which is preliminary data.</text>
</comment>
<evidence type="ECO:0000256" key="1">
    <source>
        <dbReference type="ARBA" id="ARBA00023015"/>
    </source>
</evidence>
<evidence type="ECO:0000256" key="3">
    <source>
        <dbReference type="ARBA" id="ARBA00023163"/>
    </source>
</evidence>
<name>A0A840ANV6_9HYPH</name>
<evidence type="ECO:0000256" key="2">
    <source>
        <dbReference type="ARBA" id="ARBA00023125"/>
    </source>
</evidence>
<feature type="domain" description="HTH araC/xylS-type" evidence="4">
    <location>
        <begin position="221"/>
        <end position="318"/>
    </location>
</feature>
<dbReference type="InterPro" id="IPR018060">
    <property type="entry name" value="HTH_AraC"/>
</dbReference>
<keyword evidence="3" id="KW-0804">Transcription</keyword>
<proteinExistence type="predicted"/>
<dbReference type="Pfam" id="PF12833">
    <property type="entry name" value="HTH_18"/>
    <property type="match status" value="1"/>
</dbReference>
<dbReference type="Gene3D" id="1.10.10.60">
    <property type="entry name" value="Homeodomain-like"/>
    <property type="match status" value="1"/>
</dbReference>
<evidence type="ECO:0000313" key="6">
    <source>
        <dbReference type="Proteomes" id="UP000553963"/>
    </source>
</evidence>
<keyword evidence="1" id="KW-0805">Transcription regulation</keyword>
<dbReference type="InterPro" id="IPR020449">
    <property type="entry name" value="Tscrpt_reg_AraC-type_HTH"/>
</dbReference>
<accession>A0A840ANV6</accession>
<dbReference type="PRINTS" id="PR00032">
    <property type="entry name" value="HTHARAC"/>
</dbReference>
<dbReference type="EMBL" id="JACIDS010000002">
    <property type="protein sequence ID" value="MBB3930096.1"/>
    <property type="molecule type" value="Genomic_DNA"/>
</dbReference>
<dbReference type="InterPro" id="IPR032687">
    <property type="entry name" value="AraC-type_N"/>
</dbReference>
<dbReference type="PANTHER" id="PTHR47894">
    <property type="entry name" value="HTH-TYPE TRANSCRIPTIONAL REGULATOR GADX"/>
    <property type="match status" value="1"/>
</dbReference>
<sequence length="324" mass="36282">MNGPAIHAVSLLQFAPFLAKRDIDVLAFFSRRGFSPNVFQRHDDWLPRDFCFGLANALVEETGDPFAGALLGDQIPVLRFGEFGERLARTETVLTCCTTTIRNLGLVHRGSRMTARIERGRYIMRYELEGALADAPWQFLLATMAVLHNIVLLAGEPDRVKVRLSLPRSRHTAALEATFGGNLEFGCDHDEIEIRQDLLDKPMELLTRPSRTDQALETTIHTALRVARRLPSGEVGIDGTAADLGLTRRTLQRRLADCGVLFSDLIDITRRDIAMRRLLEGCDNLKALSADLGYSDPSHFTRTFRRWTGMAPSDYRAPVLSEAF</sequence>
<dbReference type="GO" id="GO:0005829">
    <property type="term" value="C:cytosol"/>
    <property type="evidence" value="ECO:0007669"/>
    <property type="project" value="TreeGrafter"/>
</dbReference>
<dbReference type="Proteomes" id="UP000553963">
    <property type="component" value="Unassembled WGS sequence"/>
</dbReference>
<dbReference type="InterPro" id="IPR009057">
    <property type="entry name" value="Homeodomain-like_sf"/>
</dbReference>
<dbReference type="GO" id="GO:0003700">
    <property type="term" value="F:DNA-binding transcription factor activity"/>
    <property type="evidence" value="ECO:0007669"/>
    <property type="project" value="InterPro"/>
</dbReference>
<organism evidence="5 6">
    <name type="scientific">Kaistia hirudinis</name>
    <dbReference type="NCBI Taxonomy" id="1293440"/>
    <lineage>
        <taxon>Bacteria</taxon>
        <taxon>Pseudomonadati</taxon>
        <taxon>Pseudomonadota</taxon>
        <taxon>Alphaproteobacteria</taxon>
        <taxon>Hyphomicrobiales</taxon>
        <taxon>Kaistiaceae</taxon>
        <taxon>Kaistia</taxon>
    </lineage>
</organism>
<protein>
    <submittedName>
        <fullName evidence="5">AraC-like DNA-binding protein</fullName>
    </submittedName>
</protein>
<evidence type="ECO:0000259" key="4">
    <source>
        <dbReference type="PROSITE" id="PS01124"/>
    </source>
</evidence>
<dbReference type="Pfam" id="PF12625">
    <property type="entry name" value="Arabinose_bd"/>
    <property type="match status" value="1"/>
</dbReference>
<keyword evidence="6" id="KW-1185">Reference proteome</keyword>
<evidence type="ECO:0000313" key="5">
    <source>
        <dbReference type="EMBL" id="MBB3930096.1"/>
    </source>
</evidence>
<dbReference type="GO" id="GO:0000976">
    <property type="term" value="F:transcription cis-regulatory region binding"/>
    <property type="evidence" value="ECO:0007669"/>
    <property type="project" value="TreeGrafter"/>
</dbReference>
<dbReference type="SMART" id="SM00342">
    <property type="entry name" value="HTH_ARAC"/>
    <property type="match status" value="1"/>
</dbReference>
<dbReference type="SUPFAM" id="SSF46689">
    <property type="entry name" value="Homeodomain-like"/>
    <property type="match status" value="1"/>
</dbReference>
<dbReference type="PROSITE" id="PS01124">
    <property type="entry name" value="HTH_ARAC_FAMILY_2"/>
    <property type="match status" value="1"/>
</dbReference>